<evidence type="ECO:0000313" key="1">
    <source>
        <dbReference type="EMBL" id="RLE53912.1"/>
    </source>
</evidence>
<proteinExistence type="predicted"/>
<name>A0A497F3V5_9CREN</name>
<organism evidence="1 2">
    <name type="scientific">Thermoproteota archaeon</name>
    <dbReference type="NCBI Taxonomy" id="2056631"/>
    <lineage>
        <taxon>Archaea</taxon>
        <taxon>Thermoproteota</taxon>
    </lineage>
</organism>
<dbReference type="EMBL" id="QMRA01000044">
    <property type="protein sequence ID" value="RLE53912.1"/>
    <property type="molecule type" value="Genomic_DNA"/>
</dbReference>
<dbReference type="InterPro" id="IPR027417">
    <property type="entry name" value="P-loop_NTPase"/>
</dbReference>
<dbReference type="Proteomes" id="UP000269499">
    <property type="component" value="Unassembled WGS sequence"/>
</dbReference>
<reference evidence="1 2" key="1">
    <citation type="submission" date="2018-06" db="EMBL/GenBank/DDBJ databases">
        <title>Extensive metabolic versatility and redundancy in microbially diverse, dynamic hydrothermal sediments.</title>
        <authorList>
            <person name="Dombrowski N."/>
            <person name="Teske A."/>
            <person name="Baker B.J."/>
        </authorList>
    </citation>
    <scope>NUCLEOTIDE SEQUENCE [LARGE SCALE GENOMIC DNA]</scope>
    <source>
        <strain evidence="1">B20_G2</strain>
    </source>
</reference>
<sequence length="246" mass="27805">MAAETTFTTALELLEKSKRTRASTGIRDFDDILGGIEVKRSYLFYSNGGVLADLLALKIAVNSLLPLERGGLGGQAIIIACSDYRSDRTIVDTYFIGECMKSAGLEPEEHFKRISIAGCYNLEQLKAASIMLTDQIEALKARLVVLLQPVKLIKNWEDIKRLNGVLWRIRSICMERDAAFIATSKCSGRKVVLRIPVPIGTYFKHLFNFIIYLKRSKLPGYAYAYLVKHPLLPRIRRSFEVRLWGD</sequence>
<accession>A0A497F3V5</accession>
<dbReference type="SUPFAM" id="SSF52540">
    <property type="entry name" value="P-loop containing nucleoside triphosphate hydrolases"/>
    <property type="match status" value="1"/>
</dbReference>
<protein>
    <submittedName>
        <fullName evidence="1">Uncharacterized protein</fullName>
    </submittedName>
</protein>
<evidence type="ECO:0000313" key="2">
    <source>
        <dbReference type="Proteomes" id="UP000269499"/>
    </source>
</evidence>
<dbReference type="AlphaFoldDB" id="A0A497F3V5"/>
<gene>
    <name evidence="1" type="ORF">DRJ26_02635</name>
</gene>
<dbReference type="Gene3D" id="3.40.50.300">
    <property type="entry name" value="P-loop containing nucleotide triphosphate hydrolases"/>
    <property type="match status" value="1"/>
</dbReference>
<comment type="caution">
    <text evidence="1">The sequence shown here is derived from an EMBL/GenBank/DDBJ whole genome shotgun (WGS) entry which is preliminary data.</text>
</comment>